<accession>A0A8G2CKG4</accession>
<feature type="domain" description="Ketoreductase" evidence="1">
    <location>
        <begin position="23"/>
        <end position="195"/>
    </location>
</feature>
<organism evidence="2 3">
    <name type="scientific">Acidiphilium rubrum</name>
    <dbReference type="NCBI Taxonomy" id="526"/>
    <lineage>
        <taxon>Bacteria</taxon>
        <taxon>Pseudomonadati</taxon>
        <taxon>Pseudomonadota</taxon>
        <taxon>Alphaproteobacteria</taxon>
        <taxon>Acetobacterales</taxon>
        <taxon>Acidocellaceae</taxon>
        <taxon>Acidiphilium</taxon>
    </lineage>
</organism>
<dbReference type="GO" id="GO:0004029">
    <property type="term" value="F:aldehyde dehydrogenase (NAD+) activity"/>
    <property type="evidence" value="ECO:0007669"/>
    <property type="project" value="TreeGrafter"/>
</dbReference>
<dbReference type="NCBIfam" id="TIGR03466">
    <property type="entry name" value="HpnA"/>
    <property type="match status" value="1"/>
</dbReference>
<dbReference type="PANTHER" id="PTHR48079:SF6">
    <property type="entry name" value="NAD(P)-BINDING DOMAIN-CONTAINING PROTEIN-RELATED"/>
    <property type="match status" value="1"/>
</dbReference>
<dbReference type="SUPFAM" id="SSF51735">
    <property type="entry name" value="NAD(P)-binding Rossmann-fold domains"/>
    <property type="match status" value="1"/>
</dbReference>
<dbReference type="Pfam" id="PF01370">
    <property type="entry name" value="Epimerase"/>
    <property type="match status" value="1"/>
</dbReference>
<dbReference type="EMBL" id="FTNE01000005">
    <property type="protein sequence ID" value="SIQ47797.1"/>
    <property type="molecule type" value="Genomic_DNA"/>
</dbReference>
<evidence type="ECO:0000313" key="2">
    <source>
        <dbReference type="EMBL" id="SIQ47797.1"/>
    </source>
</evidence>
<dbReference type="SMART" id="SM00822">
    <property type="entry name" value="PKS_KR"/>
    <property type="match status" value="1"/>
</dbReference>
<evidence type="ECO:0000313" key="3">
    <source>
        <dbReference type="Proteomes" id="UP000186308"/>
    </source>
</evidence>
<proteinExistence type="predicted"/>
<evidence type="ECO:0000259" key="1">
    <source>
        <dbReference type="SMART" id="SM00822"/>
    </source>
</evidence>
<dbReference type="InterPro" id="IPR057326">
    <property type="entry name" value="KR_dom"/>
</dbReference>
<name>A0A8G2CKG4_ACIRU</name>
<gene>
    <name evidence="2" type="ORF">SAMN05421828_10566</name>
</gene>
<dbReference type="Gene3D" id="3.40.50.720">
    <property type="entry name" value="NAD(P)-binding Rossmann-like Domain"/>
    <property type="match status" value="1"/>
</dbReference>
<dbReference type="Proteomes" id="UP000186308">
    <property type="component" value="Unassembled WGS sequence"/>
</dbReference>
<dbReference type="AlphaFoldDB" id="A0A8G2CKG4"/>
<dbReference type="GO" id="GO:0005737">
    <property type="term" value="C:cytoplasm"/>
    <property type="evidence" value="ECO:0007669"/>
    <property type="project" value="TreeGrafter"/>
</dbReference>
<protein>
    <submittedName>
        <fullName evidence="2">Dihydroflavonol-4-reductase</fullName>
    </submittedName>
</protein>
<keyword evidence="3" id="KW-1185">Reference proteome</keyword>
<dbReference type="CDD" id="cd05228">
    <property type="entry name" value="AR_FR_like_1_SDR_e"/>
    <property type="match status" value="1"/>
</dbReference>
<dbReference type="InterPro" id="IPR036291">
    <property type="entry name" value="NAD(P)-bd_dom_sf"/>
</dbReference>
<dbReference type="InterPro" id="IPR051783">
    <property type="entry name" value="NAD(P)-dependent_oxidoreduct"/>
</dbReference>
<dbReference type="PANTHER" id="PTHR48079">
    <property type="entry name" value="PROTEIN YEEZ"/>
    <property type="match status" value="1"/>
</dbReference>
<sequence>MRRGCGLGFGVVGAGVSGIAAAGLVLVTGATGFVGAAVARALAGRGVSVRLMHRAGSDLANLACVPGERVVGDLTDPASLGRAVAGCRYVFHVAADYRLFVPDPAAMRRINIDGTVALLRAARAAGVERVVYTSSVAALGLIGDGTPADELTPNEAADHVGPYKRSKYEAEVAVRSLAAQGLDVVIVNPTAPVGPGDIKPTPTGRMVLDAARGKMPAYVETGMNIVHVDDVAAGHILALERGRSGESYILGGEDLMLSDIIGLITKLAGRKPPRVKLPIGPLMPLAAAMEAWARVSGTEPLMTRDTLTMARKLMFFSSAKAIGALGYAPRPAAMAVRDALVDFSRRGLLDRARFHPDVLAVS</sequence>
<dbReference type="OrthoDB" id="9801785at2"/>
<reference evidence="2 3" key="1">
    <citation type="submission" date="2017-01" db="EMBL/GenBank/DDBJ databases">
        <authorList>
            <person name="Varghese N."/>
            <person name="Submissions S."/>
        </authorList>
    </citation>
    <scope>NUCLEOTIDE SEQUENCE [LARGE SCALE GENOMIC DNA]</scope>
    <source>
        <strain evidence="2 3">ATCC 35905</strain>
    </source>
</reference>
<comment type="caution">
    <text evidence="2">The sequence shown here is derived from an EMBL/GenBank/DDBJ whole genome shotgun (WGS) entry which is preliminary data.</text>
</comment>
<dbReference type="InterPro" id="IPR001509">
    <property type="entry name" value="Epimerase_deHydtase"/>
</dbReference>
<dbReference type="InterPro" id="IPR017829">
    <property type="entry name" value="Hopanoid-assoc_sugar_epimerase"/>
</dbReference>